<dbReference type="SUPFAM" id="SSF51197">
    <property type="entry name" value="Clavaminate synthase-like"/>
    <property type="match status" value="1"/>
</dbReference>
<gene>
    <name evidence="1" type="primary">kanJ</name>
    <name evidence="1" type="ORF">MFFC18_19780</name>
</gene>
<accession>A0A5B9P6A3</accession>
<reference evidence="1 2" key="1">
    <citation type="submission" date="2019-08" db="EMBL/GenBank/DDBJ databases">
        <title>Deep-cultivation of Planctomycetes and their phenomic and genomic characterization uncovers novel biology.</title>
        <authorList>
            <person name="Wiegand S."/>
            <person name="Jogler M."/>
            <person name="Boedeker C."/>
            <person name="Pinto D."/>
            <person name="Vollmers J."/>
            <person name="Rivas-Marin E."/>
            <person name="Kohn T."/>
            <person name="Peeters S.H."/>
            <person name="Heuer A."/>
            <person name="Rast P."/>
            <person name="Oberbeckmann S."/>
            <person name="Bunk B."/>
            <person name="Jeske O."/>
            <person name="Meyerdierks A."/>
            <person name="Storesund J.E."/>
            <person name="Kallscheuer N."/>
            <person name="Luecker S."/>
            <person name="Lage O.M."/>
            <person name="Pohl T."/>
            <person name="Merkel B.J."/>
            <person name="Hornburger P."/>
            <person name="Mueller R.-W."/>
            <person name="Bruemmer F."/>
            <person name="Labrenz M."/>
            <person name="Spormann A.M."/>
            <person name="Op den Camp H."/>
            <person name="Overmann J."/>
            <person name="Amann R."/>
            <person name="Jetten M.S.M."/>
            <person name="Mascher T."/>
            <person name="Medema M.H."/>
            <person name="Devos D.P."/>
            <person name="Kaster A.-K."/>
            <person name="Ovreas L."/>
            <person name="Rohde M."/>
            <person name="Galperin M.Y."/>
            <person name="Jogler C."/>
        </authorList>
    </citation>
    <scope>NUCLEOTIDE SEQUENCE [LARGE SCALE GENOMIC DNA]</scope>
    <source>
        <strain evidence="1 2">FC18</strain>
    </source>
</reference>
<dbReference type="OrthoDB" id="976214at2"/>
<evidence type="ECO:0000313" key="1">
    <source>
        <dbReference type="EMBL" id="QEG22117.1"/>
    </source>
</evidence>
<dbReference type="STRING" id="980251.GCA_001642875_03465"/>
<keyword evidence="2" id="KW-1185">Reference proteome</keyword>
<evidence type="ECO:0000313" key="2">
    <source>
        <dbReference type="Proteomes" id="UP000322214"/>
    </source>
</evidence>
<dbReference type="PANTHER" id="PTHR37563">
    <property type="entry name" value="PHYTANOYL-COA DIOXYGENASE FAMILY PROTEIN (AFU_ORTHOLOGUE AFUA_2G03330)"/>
    <property type="match status" value="1"/>
</dbReference>
<dbReference type="EC" id="1.14.11.37" evidence="1"/>
<dbReference type="InterPro" id="IPR051961">
    <property type="entry name" value="Fungal_Metabolite_Diox"/>
</dbReference>
<dbReference type="EMBL" id="CP042912">
    <property type="protein sequence ID" value="QEG22117.1"/>
    <property type="molecule type" value="Genomic_DNA"/>
</dbReference>
<dbReference type="RefSeq" id="WP_075082224.1">
    <property type="nucleotide sequence ID" value="NZ_CP042912.1"/>
</dbReference>
<sequence>MNSQINVSDSDPDQSDQAAKLFREHGTLFLQNAFPRSLIQSVADAFAEKYLSMSKKELRKRDAVVGDRRYMVTVDIKKPFNRPELYANPQLMPILERLLSPHLRIASFGAVVAWPGAESQPVHLDHPPLFDPAEQNQLLPPYAVTLVVPLVDVTPEIGPTAIWPGSHSDPNRLQQLSQLMEAADYSDAEMPVTKLGDAYMMDYRVIHGGMANNSDTVRPILYLVYSRPWFRDGFNFSSQPSVQIGKKQRKKVPDRWQGLFRK</sequence>
<dbReference type="Proteomes" id="UP000322214">
    <property type="component" value="Chromosome"/>
</dbReference>
<dbReference type="Gene3D" id="2.60.120.620">
    <property type="entry name" value="q2cbj1_9rhob like domain"/>
    <property type="match status" value="1"/>
</dbReference>
<keyword evidence="1" id="KW-0223">Dioxygenase</keyword>
<dbReference type="KEGG" id="mff:MFFC18_19780"/>
<protein>
    <submittedName>
        <fullName evidence="1">Kanamycin B dioxygenase</fullName>
        <ecNumber evidence="1">1.14.11.37</ecNumber>
    </submittedName>
</protein>
<organism evidence="1 2">
    <name type="scientific">Mariniblastus fucicola</name>
    <dbReference type="NCBI Taxonomy" id="980251"/>
    <lineage>
        <taxon>Bacteria</taxon>
        <taxon>Pseudomonadati</taxon>
        <taxon>Planctomycetota</taxon>
        <taxon>Planctomycetia</taxon>
        <taxon>Pirellulales</taxon>
        <taxon>Pirellulaceae</taxon>
        <taxon>Mariniblastus</taxon>
    </lineage>
</organism>
<dbReference type="PANTHER" id="PTHR37563:SF2">
    <property type="entry name" value="PHYTANOYL-COA DIOXYGENASE FAMILY PROTEIN (AFU_ORTHOLOGUE AFUA_2G03330)"/>
    <property type="match status" value="1"/>
</dbReference>
<keyword evidence="1" id="KW-0560">Oxidoreductase</keyword>
<dbReference type="GO" id="GO:0016706">
    <property type="term" value="F:2-oxoglutarate-dependent dioxygenase activity"/>
    <property type="evidence" value="ECO:0007669"/>
    <property type="project" value="UniProtKB-ARBA"/>
</dbReference>
<dbReference type="AlphaFoldDB" id="A0A5B9P6A3"/>
<dbReference type="Pfam" id="PF05721">
    <property type="entry name" value="PhyH"/>
    <property type="match status" value="1"/>
</dbReference>
<dbReference type="InterPro" id="IPR008775">
    <property type="entry name" value="Phytyl_CoA_dOase-like"/>
</dbReference>
<name>A0A5B9P6A3_9BACT</name>
<proteinExistence type="predicted"/>